<evidence type="ECO:0000256" key="4">
    <source>
        <dbReference type="ARBA" id="ARBA00022692"/>
    </source>
</evidence>
<comment type="caution">
    <text evidence="9">The sequence shown here is derived from an EMBL/GenBank/DDBJ whole genome shotgun (WGS) entry which is preliminary data.</text>
</comment>
<proteinExistence type="inferred from homology"/>
<dbReference type="GO" id="GO:0016020">
    <property type="term" value="C:membrane"/>
    <property type="evidence" value="ECO:0007669"/>
    <property type="project" value="UniProtKB-SubCell"/>
</dbReference>
<evidence type="ECO:0000256" key="1">
    <source>
        <dbReference type="ARBA" id="ARBA00004141"/>
    </source>
</evidence>
<keyword evidence="3 9" id="KW-0808">Transferase</keyword>
<name>A0A7W9SUN9_ARMRO</name>
<protein>
    <submittedName>
        <fullName evidence="9">Exopolysaccharide biosynthesis polyprenyl glycosylphosphotransferase</fullName>
    </submittedName>
</protein>
<organism evidence="9 10">
    <name type="scientific">Armatimonas rosea</name>
    <dbReference type="NCBI Taxonomy" id="685828"/>
    <lineage>
        <taxon>Bacteria</taxon>
        <taxon>Bacillati</taxon>
        <taxon>Armatimonadota</taxon>
        <taxon>Armatimonadia</taxon>
        <taxon>Armatimonadales</taxon>
        <taxon>Armatimonadaceae</taxon>
        <taxon>Armatimonas</taxon>
    </lineage>
</organism>
<evidence type="ECO:0000313" key="10">
    <source>
        <dbReference type="Proteomes" id="UP000520814"/>
    </source>
</evidence>
<feature type="transmembrane region" description="Helical" evidence="7">
    <location>
        <begin position="152"/>
        <end position="176"/>
    </location>
</feature>
<dbReference type="GO" id="GO:0016780">
    <property type="term" value="F:phosphotransferase activity, for other substituted phosphate groups"/>
    <property type="evidence" value="ECO:0007669"/>
    <property type="project" value="TreeGrafter"/>
</dbReference>
<sequence>MSQPDSPISENVFQKSEPSSSRQRVLIVGTGFVARSLATEIAANTKFEVVGFVDEGGVALDSCEWPVLGSKDDILEISTQYAIDDIFIAYSPTWQQKLLDETLIQKKDINIHILPSSYDIILASSTLYNLGEFGILRITETKNKISDTVKRFFDITIALLSIILLSPVIIAIAFIIKVTSRGPILFTQVRVGKHNNCFTLLKFRTMHVDAENNTGPVLSSGKADARLTLVGRWLRLVRLDEIPQLINVLRGEMSIVGPRPERPFFVDKFVAHTPTYNYRHQVRPGITGLAQVYGNYHTDAREKLRFDLFYITHRSLILDITIILKTLQYMIFKPNGC</sequence>
<dbReference type="Gene3D" id="3.40.50.720">
    <property type="entry name" value="NAD(P)-binding Rossmann-like Domain"/>
    <property type="match status" value="1"/>
</dbReference>
<evidence type="ECO:0000256" key="3">
    <source>
        <dbReference type="ARBA" id="ARBA00022679"/>
    </source>
</evidence>
<dbReference type="PANTHER" id="PTHR30576:SF0">
    <property type="entry name" value="UNDECAPRENYL-PHOSPHATE N-ACETYLGALACTOSAMINYL 1-PHOSPHATE TRANSFERASE-RELATED"/>
    <property type="match status" value="1"/>
</dbReference>
<reference evidence="9 10" key="1">
    <citation type="submission" date="2020-08" db="EMBL/GenBank/DDBJ databases">
        <title>Genomic Encyclopedia of Type Strains, Phase IV (KMG-IV): sequencing the most valuable type-strain genomes for metagenomic binning, comparative biology and taxonomic classification.</title>
        <authorList>
            <person name="Goeker M."/>
        </authorList>
    </citation>
    <scope>NUCLEOTIDE SEQUENCE [LARGE SCALE GENOMIC DNA]</scope>
    <source>
        <strain evidence="9 10">DSM 23562</strain>
    </source>
</reference>
<dbReference type="InterPro" id="IPR017475">
    <property type="entry name" value="EPS_sugar_tfrase"/>
</dbReference>
<evidence type="ECO:0000313" key="9">
    <source>
        <dbReference type="EMBL" id="MBB6053165.1"/>
    </source>
</evidence>
<evidence type="ECO:0000259" key="8">
    <source>
        <dbReference type="Pfam" id="PF02397"/>
    </source>
</evidence>
<keyword evidence="4 7" id="KW-0812">Transmembrane</keyword>
<dbReference type="EMBL" id="JACHGW010000005">
    <property type="protein sequence ID" value="MBB6053165.1"/>
    <property type="molecule type" value="Genomic_DNA"/>
</dbReference>
<feature type="domain" description="Bacterial sugar transferase" evidence="8">
    <location>
        <begin position="150"/>
        <end position="331"/>
    </location>
</feature>
<keyword evidence="10" id="KW-1185">Reference proteome</keyword>
<dbReference type="PANTHER" id="PTHR30576">
    <property type="entry name" value="COLANIC BIOSYNTHESIS UDP-GLUCOSE LIPID CARRIER TRANSFERASE"/>
    <property type="match status" value="1"/>
</dbReference>
<dbReference type="Proteomes" id="UP000520814">
    <property type="component" value="Unassembled WGS sequence"/>
</dbReference>
<evidence type="ECO:0000256" key="6">
    <source>
        <dbReference type="ARBA" id="ARBA00023136"/>
    </source>
</evidence>
<gene>
    <name evidence="9" type="ORF">HNQ39_004997</name>
</gene>
<dbReference type="InterPro" id="IPR003362">
    <property type="entry name" value="Bact_transf"/>
</dbReference>
<dbReference type="RefSeq" id="WP_184203189.1">
    <property type="nucleotide sequence ID" value="NZ_JACHGW010000005.1"/>
</dbReference>
<dbReference type="AlphaFoldDB" id="A0A7W9SUN9"/>
<dbReference type="SUPFAM" id="SSF51735">
    <property type="entry name" value="NAD(P)-binding Rossmann-fold domains"/>
    <property type="match status" value="1"/>
</dbReference>
<dbReference type="Pfam" id="PF02397">
    <property type="entry name" value="Bac_transf"/>
    <property type="match status" value="1"/>
</dbReference>
<comment type="similarity">
    <text evidence="2">Belongs to the bacterial sugar transferase family.</text>
</comment>
<evidence type="ECO:0000256" key="2">
    <source>
        <dbReference type="ARBA" id="ARBA00006464"/>
    </source>
</evidence>
<accession>A0A7W9SUN9</accession>
<evidence type="ECO:0000256" key="7">
    <source>
        <dbReference type="SAM" id="Phobius"/>
    </source>
</evidence>
<dbReference type="InterPro" id="IPR036291">
    <property type="entry name" value="NAD(P)-bd_dom_sf"/>
</dbReference>
<comment type="subcellular location">
    <subcellularLocation>
        <location evidence="1">Membrane</location>
        <topology evidence="1">Multi-pass membrane protein</topology>
    </subcellularLocation>
</comment>
<evidence type="ECO:0000256" key="5">
    <source>
        <dbReference type="ARBA" id="ARBA00022989"/>
    </source>
</evidence>
<dbReference type="NCBIfam" id="TIGR03025">
    <property type="entry name" value="EPS_sugtrans"/>
    <property type="match status" value="1"/>
</dbReference>
<keyword evidence="6 7" id="KW-0472">Membrane</keyword>
<keyword evidence="5 7" id="KW-1133">Transmembrane helix</keyword>